<dbReference type="PANTHER" id="PTHR33371:SF4">
    <property type="entry name" value="INTERMEMBRANE PHOSPHOLIPID TRANSPORT SYSTEM BINDING PROTEIN MLAD"/>
    <property type="match status" value="1"/>
</dbReference>
<name>A0ABN1RWQ8_9ACTN</name>
<reference evidence="4 5" key="1">
    <citation type="journal article" date="2019" name="Int. J. Syst. Evol. Microbiol.">
        <title>The Global Catalogue of Microorganisms (GCM) 10K type strain sequencing project: providing services to taxonomists for standard genome sequencing and annotation.</title>
        <authorList>
            <consortium name="The Broad Institute Genomics Platform"/>
            <consortium name="The Broad Institute Genome Sequencing Center for Infectious Disease"/>
            <person name="Wu L."/>
            <person name="Ma J."/>
        </authorList>
    </citation>
    <scope>NUCLEOTIDE SEQUENCE [LARGE SCALE GENOMIC DNA]</scope>
    <source>
        <strain evidence="4 5">JCM 10696</strain>
    </source>
</reference>
<dbReference type="Pfam" id="PF02470">
    <property type="entry name" value="MlaD"/>
    <property type="match status" value="1"/>
</dbReference>
<dbReference type="Pfam" id="PF11887">
    <property type="entry name" value="Mce4_CUP1"/>
    <property type="match status" value="1"/>
</dbReference>
<dbReference type="InterPro" id="IPR052336">
    <property type="entry name" value="MlaD_Phospholipid_Transporter"/>
</dbReference>
<evidence type="ECO:0000259" key="3">
    <source>
        <dbReference type="Pfam" id="PF11887"/>
    </source>
</evidence>
<dbReference type="InterPro" id="IPR024516">
    <property type="entry name" value="Mce_C"/>
</dbReference>
<sequence length="336" mass="35747">MRRLLPPLALAVVAGASGACAPSTLGAPTGELTLVARFSDSQNLVAGHSVQMSDIRIGSVTGVRLVGYESEVTISVEDEYRIPAGTSAEVAQTSLLGENFVKLTLPEGGALTRGPYLQDGARIEHTSVAPQFERVADSAGEILKAISGDDIATLVNEGATALDGQGAKLNDMVAQSGDLMALFTDQREDLGDAIDQLAKLGRMLEKHEGTFASGDIEETIGLVEDNKEKIIDTVDRLTAAAEELNDRVFVGRAEKMRTLIERLDPTLETIGSSREQMDRLVASLVDFQAVIPRVVYDGQLLLFGAIRGGFHNDASKDDPASPVFPFLDQIIQGGGR</sequence>
<dbReference type="PROSITE" id="PS51257">
    <property type="entry name" value="PROKAR_LIPOPROTEIN"/>
    <property type="match status" value="1"/>
</dbReference>
<protein>
    <submittedName>
        <fullName evidence="4">MCE family protein</fullName>
    </submittedName>
</protein>
<evidence type="ECO:0000313" key="4">
    <source>
        <dbReference type="EMBL" id="GAA0966514.1"/>
    </source>
</evidence>
<comment type="caution">
    <text evidence="4">The sequence shown here is derived from an EMBL/GenBank/DDBJ whole genome shotgun (WGS) entry which is preliminary data.</text>
</comment>
<dbReference type="PANTHER" id="PTHR33371">
    <property type="entry name" value="INTERMEMBRANE PHOSPHOLIPID TRANSPORT SYSTEM BINDING PROTEIN MLAD-RELATED"/>
    <property type="match status" value="1"/>
</dbReference>
<gene>
    <name evidence="4" type="ORF">GCM10009550_68980</name>
</gene>
<feature type="chain" id="PRO_5046451068" evidence="1">
    <location>
        <begin position="22"/>
        <end position="336"/>
    </location>
</feature>
<dbReference type="RefSeq" id="WP_344246132.1">
    <property type="nucleotide sequence ID" value="NZ_BAAAHH010000044.1"/>
</dbReference>
<organism evidence="4 5">
    <name type="scientific">Actinocorallia libanotica</name>
    <dbReference type="NCBI Taxonomy" id="46162"/>
    <lineage>
        <taxon>Bacteria</taxon>
        <taxon>Bacillati</taxon>
        <taxon>Actinomycetota</taxon>
        <taxon>Actinomycetes</taxon>
        <taxon>Streptosporangiales</taxon>
        <taxon>Thermomonosporaceae</taxon>
        <taxon>Actinocorallia</taxon>
    </lineage>
</organism>
<dbReference type="EMBL" id="BAAAHH010000044">
    <property type="protein sequence ID" value="GAA0966514.1"/>
    <property type="molecule type" value="Genomic_DNA"/>
</dbReference>
<dbReference type="NCBIfam" id="TIGR00996">
    <property type="entry name" value="Mtu_fam_mce"/>
    <property type="match status" value="1"/>
</dbReference>
<dbReference type="InterPro" id="IPR005693">
    <property type="entry name" value="Mce"/>
</dbReference>
<keyword evidence="1" id="KW-0732">Signal</keyword>
<evidence type="ECO:0000313" key="5">
    <source>
        <dbReference type="Proteomes" id="UP001500665"/>
    </source>
</evidence>
<evidence type="ECO:0000256" key="1">
    <source>
        <dbReference type="SAM" id="SignalP"/>
    </source>
</evidence>
<feature type="domain" description="Mammalian cell entry C-terminal" evidence="3">
    <location>
        <begin position="117"/>
        <end position="288"/>
    </location>
</feature>
<feature type="signal peptide" evidence="1">
    <location>
        <begin position="1"/>
        <end position="21"/>
    </location>
</feature>
<dbReference type="InterPro" id="IPR003399">
    <property type="entry name" value="Mce/MlaD"/>
</dbReference>
<accession>A0ABN1RWQ8</accession>
<keyword evidence="5" id="KW-1185">Reference proteome</keyword>
<feature type="domain" description="Mce/MlaD" evidence="2">
    <location>
        <begin position="32"/>
        <end position="104"/>
    </location>
</feature>
<dbReference type="Proteomes" id="UP001500665">
    <property type="component" value="Unassembled WGS sequence"/>
</dbReference>
<evidence type="ECO:0000259" key="2">
    <source>
        <dbReference type="Pfam" id="PF02470"/>
    </source>
</evidence>
<proteinExistence type="predicted"/>